<evidence type="ECO:0000313" key="2">
    <source>
        <dbReference type="EMBL" id="CAL4113021.1"/>
    </source>
</evidence>
<feature type="region of interest" description="Disordered" evidence="1">
    <location>
        <begin position="35"/>
        <end position="118"/>
    </location>
</feature>
<feature type="non-terminal residue" evidence="2">
    <location>
        <position position="1"/>
    </location>
</feature>
<feature type="non-terminal residue" evidence="2">
    <location>
        <position position="458"/>
    </location>
</feature>
<feature type="compositionally biased region" description="Polar residues" evidence="1">
    <location>
        <begin position="36"/>
        <end position="52"/>
    </location>
</feature>
<dbReference type="EMBL" id="CAXKWB010015217">
    <property type="protein sequence ID" value="CAL4113021.1"/>
    <property type="molecule type" value="Genomic_DNA"/>
</dbReference>
<evidence type="ECO:0000256" key="1">
    <source>
        <dbReference type="SAM" id="MobiDB-lite"/>
    </source>
</evidence>
<reference evidence="2 3" key="1">
    <citation type="submission" date="2024-05" db="EMBL/GenBank/DDBJ databases">
        <authorList>
            <person name="Wallberg A."/>
        </authorList>
    </citation>
    <scope>NUCLEOTIDE SEQUENCE [LARGE SCALE GENOMIC DNA]</scope>
</reference>
<feature type="compositionally biased region" description="Polar residues" evidence="1">
    <location>
        <begin position="64"/>
        <end position="90"/>
    </location>
</feature>
<feature type="compositionally biased region" description="Basic and acidic residues" evidence="1">
    <location>
        <begin position="396"/>
        <end position="406"/>
    </location>
</feature>
<dbReference type="AlphaFoldDB" id="A0AAV2R565"/>
<feature type="compositionally biased region" description="Basic residues" evidence="1">
    <location>
        <begin position="216"/>
        <end position="232"/>
    </location>
</feature>
<feature type="compositionally biased region" description="Basic and acidic residues" evidence="1">
    <location>
        <begin position="91"/>
        <end position="118"/>
    </location>
</feature>
<comment type="caution">
    <text evidence="2">The sequence shown here is derived from an EMBL/GenBank/DDBJ whole genome shotgun (WGS) entry which is preliminary data.</text>
</comment>
<name>A0AAV2R565_MEGNR</name>
<feature type="region of interest" description="Disordered" evidence="1">
    <location>
        <begin position="258"/>
        <end position="303"/>
    </location>
</feature>
<evidence type="ECO:0000313" key="3">
    <source>
        <dbReference type="Proteomes" id="UP001497623"/>
    </source>
</evidence>
<accession>A0AAV2R565</accession>
<feature type="region of interest" description="Disordered" evidence="1">
    <location>
        <begin position="338"/>
        <end position="442"/>
    </location>
</feature>
<feature type="compositionally biased region" description="Low complexity" evidence="1">
    <location>
        <begin position="285"/>
        <end position="297"/>
    </location>
</feature>
<feature type="compositionally biased region" description="Basic and acidic residues" evidence="1">
    <location>
        <begin position="370"/>
        <end position="383"/>
    </location>
</feature>
<gene>
    <name evidence="2" type="ORF">MNOR_LOCUS20024</name>
</gene>
<feature type="region of interest" description="Disordered" evidence="1">
    <location>
        <begin position="216"/>
        <end position="244"/>
    </location>
</feature>
<sequence>YRCVQCGLGAECDEHISHMLSHHNTVDMGDSLDKNGITTQLSHSKANQSSTAVEVVQDEKKTGLDNQSSESPCTNKQCDNTKDSSPSKGSTCKENENKESPSKDSPSRESPHKDEKHREKNAIAVNAYNNHLNYQDGKVWRLQTADRVDDISQDRSYLNLPIVDIVPIHAEVPSDHLLRPSAADITRYCKGKLAFRPQKTDGVCWQQLEFHEQQHLHRKLATHGSHGTRTRTPRSASRSHASSQEDLLMLLGVQALRTRSSRRESSHISLGSPTRRGTDSKGETESVTASATTTHTTTPRKDTALEINSRRESPRKWINMNVQLDLAQDIKQVNVKDEGKILKEDNDPEKENSKETNDSTLTAAVIPTEQKQRSGSDSSDDRSLQPQGQRRSSRQQQDHKKMRENVPDLSNNDVNDEDDEDDDGTSVRVTRRSARPSAEASATKILIETIAQMADEVQ</sequence>
<dbReference type="Proteomes" id="UP001497623">
    <property type="component" value="Unassembled WGS sequence"/>
</dbReference>
<protein>
    <submittedName>
        <fullName evidence="2">Uncharacterized protein</fullName>
    </submittedName>
</protein>
<feature type="compositionally biased region" description="Basic and acidic residues" evidence="1">
    <location>
        <begin position="338"/>
        <end position="357"/>
    </location>
</feature>
<proteinExistence type="predicted"/>
<feature type="compositionally biased region" description="Low complexity" evidence="1">
    <location>
        <begin position="233"/>
        <end position="242"/>
    </location>
</feature>
<organism evidence="2 3">
    <name type="scientific">Meganyctiphanes norvegica</name>
    <name type="common">Northern krill</name>
    <name type="synonym">Thysanopoda norvegica</name>
    <dbReference type="NCBI Taxonomy" id="48144"/>
    <lineage>
        <taxon>Eukaryota</taxon>
        <taxon>Metazoa</taxon>
        <taxon>Ecdysozoa</taxon>
        <taxon>Arthropoda</taxon>
        <taxon>Crustacea</taxon>
        <taxon>Multicrustacea</taxon>
        <taxon>Malacostraca</taxon>
        <taxon>Eumalacostraca</taxon>
        <taxon>Eucarida</taxon>
        <taxon>Euphausiacea</taxon>
        <taxon>Euphausiidae</taxon>
        <taxon>Meganyctiphanes</taxon>
    </lineage>
</organism>
<feature type="compositionally biased region" description="Acidic residues" evidence="1">
    <location>
        <begin position="414"/>
        <end position="424"/>
    </location>
</feature>
<keyword evidence="3" id="KW-1185">Reference proteome</keyword>